<keyword evidence="1" id="KW-1133">Transmembrane helix</keyword>
<dbReference type="Proteomes" id="UP000187429">
    <property type="component" value="Unassembled WGS sequence"/>
</dbReference>
<dbReference type="EMBL" id="LSSM01000152">
    <property type="protein sequence ID" value="OMJ29876.1"/>
    <property type="molecule type" value="Genomic_DNA"/>
</dbReference>
<dbReference type="AlphaFoldDB" id="A0A1R1YSW2"/>
<keyword evidence="1" id="KW-0812">Transmembrane</keyword>
<name>A0A1R1YSW2_9FUNG</name>
<keyword evidence="1" id="KW-0472">Membrane</keyword>
<evidence type="ECO:0000313" key="3">
    <source>
        <dbReference type="Proteomes" id="UP000187429"/>
    </source>
</evidence>
<accession>A0A1R1YSW2</accession>
<keyword evidence="3" id="KW-1185">Reference proteome</keyword>
<organism evidence="2 3">
    <name type="scientific">Smittium culicis</name>
    <dbReference type="NCBI Taxonomy" id="133412"/>
    <lineage>
        <taxon>Eukaryota</taxon>
        <taxon>Fungi</taxon>
        <taxon>Fungi incertae sedis</taxon>
        <taxon>Zoopagomycota</taxon>
        <taxon>Kickxellomycotina</taxon>
        <taxon>Harpellomycetes</taxon>
        <taxon>Harpellales</taxon>
        <taxon>Legeriomycetaceae</taxon>
        <taxon>Smittium</taxon>
    </lineage>
</organism>
<protein>
    <submittedName>
        <fullName evidence="2">Uncharacterized protein</fullName>
    </submittedName>
</protein>
<feature type="transmembrane region" description="Helical" evidence="1">
    <location>
        <begin position="35"/>
        <end position="53"/>
    </location>
</feature>
<gene>
    <name evidence="2" type="ORF">AYI69_g598</name>
</gene>
<reference evidence="3" key="1">
    <citation type="submission" date="2017-01" db="EMBL/GenBank/DDBJ databases">
        <authorList>
            <person name="Wang Y."/>
            <person name="White M."/>
            <person name="Kvist S."/>
            <person name="Moncalvo J.-M."/>
        </authorList>
    </citation>
    <scope>NUCLEOTIDE SEQUENCE [LARGE SCALE GENOMIC DNA]</scope>
    <source>
        <strain evidence="3">ID-206-W2</strain>
    </source>
</reference>
<evidence type="ECO:0000256" key="1">
    <source>
        <dbReference type="SAM" id="Phobius"/>
    </source>
</evidence>
<sequence length="68" mass="7396">MSRPTDAIDVIEKQILKGGHKQSELDALSSARSKITLYSISGGVLGLAGGLYLSKLLSLRHCYFNIFL</sequence>
<evidence type="ECO:0000313" key="2">
    <source>
        <dbReference type="EMBL" id="OMJ29876.1"/>
    </source>
</evidence>
<proteinExistence type="predicted"/>
<comment type="caution">
    <text evidence="2">The sequence shown here is derived from an EMBL/GenBank/DDBJ whole genome shotgun (WGS) entry which is preliminary data.</text>
</comment>